<sequence>MGRGHLARPGGHRSVPHTADLRVEAWAPTREDCLAHAVRGVAEAFADLGGAAVTRTRDVMIRAERDEELLVALLEEFVYWLDTAGEVPVDVEITPVRGGLQVGFQVADVDALPLIGAVPKAVTLHELAFARGPEGWRCSVTLDV</sequence>
<gene>
    <name evidence="2" type="ORF">J4032_00915</name>
</gene>
<name>A0ABY3WCK3_9ACTN</name>
<dbReference type="Pfam" id="PF01951">
    <property type="entry name" value="Archease"/>
    <property type="match status" value="1"/>
</dbReference>
<evidence type="ECO:0000259" key="1">
    <source>
        <dbReference type="Pfam" id="PF01951"/>
    </source>
</evidence>
<feature type="domain" description="Archease" evidence="1">
    <location>
        <begin position="13"/>
        <end position="144"/>
    </location>
</feature>
<evidence type="ECO:0000313" key="2">
    <source>
        <dbReference type="EMBL" id="UNM10264.1"/>
    </source>
</evidence>
<organism evidence="2 3">
    <name type="scientific">Streptomyces formicae</name>
    <dbReference type="NCBI Taxonomy" id="1616117"/>
    <lineage>
        <taxon>Bacteria</taxon>
        <taxon>Bacillati</taxon>
        <taxon>Actinomycetota</taxon>
        <taxon>Actinomycetes</taxon>
        <taxon>Kitasatosporales</taxon>
        <taxon>Streptomycetaceae</taxon>
        <taxon>Streptomyces</taxon>
    </lineage>
</organism>
<protein>
    <submittedName>
        <fullName evidence="2">Archease</fullName>
    </submittedName>
</protein>
<dbReference type="EMBL" id="CP071872">
    <property type="protein sequence ID" value="UNM10264.1"/>
    <property type="molecule type" value="Genomic_DNA"/>
</dbReference>
<evidence type="ECO:0000313" key="3">
    <source>
        <dbReference type="Proteomes" id="UP000828924"/>
    </source>
</evidence>
<keyword evidence="3" id="KW-1185">Reference proteome</keyword>
<dbReference type="Proteomes" id="UP000828924">
    <property type="component" value="Chromosome"/>
</dbReference>
<reference evidence="2 3" key="1">
    <citation type="submission" date="2021-03" db="EMBL/GenBank/DDBJ databases">
        <title>Complete genome of Streptomyces formicae strain 1H-GS9 (DSM 100524).</title>
        <authorList>
            <person name="Atanasov K.E."/>
            <person name="Altabella T."/>
            <person name="Ferrer A."/>
        </authorList>
    </citation>
    <scope>NUCLEOTIDE SEQUENCE [LARGE SCALE GENOMIC DNA]</scope>
    <source>
        <strain evidence="2 3">1H-GS9</strain>
    </source>
</reference>
<accession>A0ABY3WCK3</accession>
<dbReference type="InterPro" id="IPR023572">
    <property type="entry name" value="Archease_dom"/>
</dbReference>
<proteinExistence type="predicted"/>
<dbReference type="RefSeq" id="WP_242328756.1">
    <property type="nucleotide sequence ID" value="NZ_CP071872.1"/>
</dbReference>